<dbReference type="AlphaFoldDB" id="A0A8D8LJH0"/>
<keyword evidence="1" id="KW-1133">Transmembrane helix</keyword>
<feature type="transmembrane region" description="Helical" evidence="1">
    <location>
        <begin position="55"/>
        <end position="73"/>
    </location>
</feature>
<accession>A0A8D8LJH0</accession>
<protein>
    <submittedName>
        <fullName evidence="2">Uncharacterized protein</fullName>
    </submittedName>
</protein>
<keyword evidence="1" id="KW-0812">Transmembrane</keyword>
<evidence type="ECO:0000313" key="2">
    <source>
        <dbReference type="EMBL" id="CAG6607653.1"/>
    </source>
</evidence>
<keyword evidence="1" id="KW-0472">Membrane</keyword>
<reference evidence="2" key="1">
    <citation type="submission" date="2021-05" db="EMBL/GenBank/DDBJ databases">
        <authorList>
            <person name="Alioto T."/>
            <person name="Alioto T."/>
            <person name="Gomez Garrido J."/>
        </authorList>
    </citation>
    <scope>NUCLEOTIDE SEQUENCE</scope>
</reference>
<organism evidence="2">
    <name type="scientific">Cacopsylla melanoneura</name>
    <dbReference type="NCBI Taxonomy" id="428564"/>
    <lineage>
        <taxon>Eukaryota</taxon>
        <taxon>Metazoa</taxon>
        <taxon>Ecdysozoa</taxon>
        <taxon>Arthropoda</taxon>
        <taxon>Hexapoda</taxon>
        <taxon>Insecta</taxon>
        <taxon>Pterygota</taxon>
        <taxon>Neoptera</taxon>
        <taxon>Paraneoptera</taxon>
        <taxon>Hemiptera</taxon>
        <taxon>Sternorrhyncha</taxon>
        <taxon>Psylloidea</taxon>
        <taxon>Psyllidae</taxon>
        <taxon>Psyllinae</taxon>
        <taxon>Cacopsylla</taxon>
    </lineage>
</organism>
<dbReference type="EMBL" id="HBUF01008667">
    <property type="protein sequence ID" value="CAG6607653.1"/>
    <property type="molecule type" value="Transcribed_RNA"/>
</dbReference>
<sequence>MYVMLKIPSVTVSRQCGLYKSNLPNLSIHDDRQPNPYQIIKTRDNNLQIIPVTKHWVLSFFTTISTLIWNGVIHQVIICGQYTESITVFVFIWLKIGTCLFNLYFL</sequence>
<feature type="transmembrane region" description="Helical" evidence="1">
    <location>
        <begin position="85"/>
        <end position="105"/>
    </location>
</feature>
<evidence type="ECO:0000256" key="1">
    <source>
        <dbReference type="SAM" id="Phobius"/>
    </source>
</evidence>
<name>A0A8D8LJH0_9HEMI</name>
<proteinExistence type="predicted"/>